<dbReference type="AlphaFoldDB" id="A0A4Z2C1X3"/>
<accession>A0A4Z2C1X3</accession>
<feature type="coiled-coil region" evidence="1">
    <location>
        <begin position="13"/>
        <end position="247"/>
    </location>
</feature>
<keyword evidence="1" id="KW-0175">Coiled coil</keyword>
<evidence type="ECO:0000256" key="1">
    <source>
        <dbReference type="SAM" id="Coils"/>
    </source>
</evidence>
<name>A0A4Z2C1X3_9TELE</name>
<organism evidence="2 3">
    <name type="scientific">Takifugu bimaculatus</name>
    <dbReference type="NCBI Taxonomy" id="433685"/>
    <lineage>
        <taxon>Eukaryota</taxon>
        <taxon>Metazoa</taxon>
        <taxon>Chordata</taxon>
        <taxon>Craniata</taxon>
        <taxon>Vertebrata</taxon>
        <taxon>Euteleostomi</taxon>
        <taxon>Actinopterygii</taxon>
        <taxon>Neopterygii</taxon>
        <taxon>Teleostei</taxon>
        <taxon>Neoteleostei</taxon>
        <taxon>Acanthomorphata</taxon>
        <taxon>Eupercaria</taxon>
        <taxon>Tetraodontiformes</taxon>
        <taxon>Tetradontoidea</taxon>
        <taxon>Tetraodontidae</taxon>
        <taxon>Takifugu</taxon>
    </lineage>
</organism>
<protein>
    <submittedName>
        <fullName evidence="2">Uncharacterized protein</fullName>
    </submittedName>
</protein>
<evidence type="ECO:0000313" key="2">
    <source>
        <dbReference type="EMBL" id="TNM98413.1"/>
    </source>
</evidence>
<dbReference type="EMBL" id="SWLE01000007">
    <property type="protein sequence ID" value="TNM98413.1"/>
    <property type="molecule type" value="Genomic_DNA"/>
</dbReference>
<feature type="coiled-coil region" evidence="1">
    <location>
        <begin position="278"/>
        <end position="330"/>
    </location>
</feature>
<proteinExistence type="predicted"/>
<comment type="caution">
    <text evidence="2">The sequence shown here is derived from an EMBL/GenBank/DDBJ whole genome shotgun (WGS) entry which is preliminary data.</text>
</comment>
<dbReference type="Proteomes" id="UP000516260">
    <property type="component" value="Chromosome 15"/>
</dbReference>
<evidence type="ECO:0000313" key="3">
    <source>
        <dbReference type="Proteomes" id="UP000516260"/>
    </source>
</evidence>
<reference evidence="2 3" key="1">
    <citation type="submission" date="2019-04" db="EMBL/GenBank/DDBJ databases">
        <title>The sequence and de novo assembly of Takifugu bimaculatus genome using PacBio and Hi-C technologies.</title>
        <authorList>
            <person name="Xu P."/>
            <person name="Liu B."/>
            <person name="Zhou Z."/>
        </authorList>
    </citation>
    <scope>NUCLEOTIDE SEQUENCE [LARGE SCALE GENOMIC DNA]</scope>
    <source>
        <strain evidence="2">TB-2018</strain>
        <tissue evidence="2">Muscle</tissue>
    </source>
</reference>
<keyword evidence="3" id="KW-1185">Reference proteome</keyword>
<gene>
    <name evidence="2" type="ORF">fugu_014659</name>
</gene>
<sequence>MVKEQKKHISELIKCKKEAVTALKRRLLSLEAEVEQDRRLSLQLELLRKEKARLLSKLTAQESVLDGLKEERKLWSQELAQQGVSLAQDRGRLEARIEVLSTELEDQKKQNERNTDALKIKSKIVDDQTETIRKLKEALQERDDQIRKIAEEAAQARKKLQQQLEDQKAQQAELREQRDHLSLRKEDLKQQLEDMHAELEEVKGAYRDSSKKWQEKADLLTLLESQVKRMKENFDEKEHRLLEERHKATEAHKAAVERLRSVDDAFHQQLESVQAAHQADLLQLAKQKQEEIERANHKVIEVEEEMRQLLEETQNSKKIMEEKMKRLTNVLKDF</sequence>